<dbReference type="PANTHER" id="PTHR11933:SF5">
    <property type="entry name" value="MITOCHONDRIAL TRNA-SPECIFIC 2-THIOURIDYLASE 1"/>
    <property type="match status" value="1"/>
</dbReference>
<proteinExistence type="inferred from homology"/>
<evidence type="ECO:0000256" key="7">
    <source>
        <dbReference type="ARBA" id="ARBA00023157"/>
    </source>
</evidence>
<dbReference type="GO" id="GO:0032259">
    <property type="term" value="P:methylation"/>
    <property type="evidence" value="ECO:0007669"/>
    <property type="project" value="UniProtKB-KW"/>
</dbReference>
<evidence type="ECO:0000256" key="2">
    <source>
        <dbReference type="ARBA" id="ARBA00022679"/>
    </source>
</evidence>
<comment type="function">
    <text evidence="9">Catalyzes the 2-thiolation of uridine at the wobble position (U34) of tRNA, leading to the formation of s(2)U34.</text>
</comment>
<feature type="binding site" evidence="9">
    <location>
        <position position="210"/>
    </location>
    <ligand>
        <name>ATP</name>
        <dbReference type="ChEBI" id="CHEBI:30616"/>
    </ligand>
</feature>
<feature type="domain" description="tRNA-specific 2-thiouridylase MnmA-like C-terminal" evidence="10">
    <location>
        <begin position="372"/>
        <end position="444"/>
    </location>
</feature>
<dbReference type="EC" id="2.8.1.13" evidence="9"/>
<sequence length="454" mass="49172">MSSRRSPSAGDAASVPRAMSPAVSATRGATFILVEVASIHKRWRLCAPRSRRLRIRDRFADRHDAPILPPVNNTMNSLGFDRPPAETRVVVAMSGGVDSSVTAALLHEQGYDVVGITLQLYDHGAATARFKACCAGQDIYDAYRVADMIGFPHYVLDYESRFREDVIENFADAYVRGETPIPCVTCNQTVKFRDLVATARDLGADALATGHYIRREAGPGGAELHRAVDASRDQSYFLFATTHDQLDFLRFPLGDMPKDQVREHARRLGLAIAEKPDSQDICFVPDGKYAQIVEKLRPGAAEPGDIVHLNGTVLGEHEGILNFTIGQRRGIGIGGRKDADADALYVVRLDPETRRVIVGPREALATSRVPVNGLNWLGEGDAPPAEGVEVSVKIRSTMEPVPGRVAGISCGAAMVELAMPEFGVSPGQAAVFYDGARVLGGGWIQRNDERSEGA</sequence>
<keyword evidence="4 9" id="KW-0547">Nucleotide-binding</keyword>
<dbReference type="AlphaFoldDB" id="E0XT35"/>
<reference evidence="12" key="1">
    <citation type="journal article" date="2011" name="Environ. Microbiol.">
        <title>Time-series analyses of Monterey Bay coastal microbial picoplankton using a 'genome proxy' microarray.</title>
        <authorList>
            <person name="Rich V.I."/>
            <person name="Pham V.D."/>
            <person name="Eppley J."/>
            <person name="Shi Y."/>
            <person name="DeLong E.F."/>
        </authorList>
    </citation>
    <scope>NUCLEOTIDE SEQUENCE</scope>
</reference>
<dbReference type="FunFam" id="2.30.30.280:FF:000001">
    <property type="entry name" value="tRNA-specific 2-thiouridylase MnmA"/>
    <property type="match status" value="1"/>
</dbReference>
<keyword evidence="1 9" id="KW-0820">tRNA-binding</keyword>
<dbReference type="HAMAP" id="MF_00144">
    <property type="entry name" value="tRNA_thiouridyl_MnmA"/>
    <property type="match status" value="1"/>
</dbReference>
<dbReference type="Pfam" id="PF20259">
    <property type="entry name" value="tRNA_Me_trans_M"/>
    <property type="match status" value="1"/>
</dbReference>
<comment type="subcellular location">
    <subcellularLocation>
        <location evidence="9">Cytoplasm</location>
    </subcellularLocation>
</comment>
<keyword evidence="3 9" id="KW-0819">tRNA processing</keyword>
<feature type="domain" description="tRNA-specific 2-thiouridylase MnmA-like central" evidence="11">
    <location>
        <begin position="301"/>
        <end position="359"/>
    </location>
</feature>
<feature type="binding site" evidence="9">
    <location>
        <begin position="92"/>
        <end position="99"/>
    </location>
    <ligand>
        <name>ATP</name>
        <dbReference type="ChEBI" id="CHEBI:30616"/>
    </ligand>
</feature>
<evidence type="ECO:0000256" key="3">
    <source>
        <dbReference type="ARBA" id="ARBA00022694"/>
    </source>
</evidence>
<dbReference type="InterPro" id="IPR046885">
    <property type="entry name" value="MnmA-like_C"/>
</dbReference>
<dbReference type="FunFam" id="3.40.50.620:FF:000115">
    <property type="entry name" value="tRNA-specific 2-thiouridylase MnmA"/>
    <property type="match status" value="1"/>
</dbReference>
<dbReference type="GO" id="GO:0103016">
    <property type="term" value="F:tRNA-uridine 2-sulfurtransferase activity"/>
    <property type="evidence" value="ECO:0007669"/>
    <property type="project" value="UniProtKB-EC"/>
</dbReference>
<dbReference type="GO" id="GO:0005737">
    <property type="term" value="C:cytoplasm"/>
    <property type="evidence" value="ECO:0007669"/>
    <property type="project" value="UniProtKB-SubCell"/>
</dbReference>
<evidence type="ECO:0000256" key="4">
    <source>
        <dbReference type="ARBA" id="ARBA00022741"/>
    </source>
</evidence>
<accession>E0XT35</accession>
<comment type="similarity">
    <text evidence="9">Belongs to the MnmA/TRMU family.</text>
</comment>
<evidence type="ECO:0000256" key="9">
    <source>
        <dbReference type="HAMAP-Rule" id="MF_00144"/>
    </source>
</evidence>
<comment type="catalytic activity">
    <reaction evidence="8 9">
        <text>S-sulfanyl-L-cysteinyl-[protein] + uridine(34) in tRNA + AH2 + ATP = 2-thiouridine(34) in tRNA + L-cysteinyl-[protein] + A + AMP + diphosphate + H(+)</text>
        <dbReference type="Rhea" id="RHEA:47032"/>
        <dbReference type="Rhea" id="RHEA-COMP:10131"/>
        <dbReference type="Rhea" id="RHEA-COMP:11726"/>
        <dbReference type="Rhea" id="RHEA-COMP:11727"/>
        <dbReference type="Rhea" id="RHEA-COMP:11728"/>
        <dbReference type="ChEBI" id="CHEBI:13193"/>
        <dbReference type="ChEBI" id="CHEBI:15378"/>
        <dbReference type="ChEBI" id="CHEBI:17499"/>
        <dbReference type="ChEBI" id="CHEBI:29950"/>
        <dbReference type="ChEBI" id="CHEBI:30616"/>
        <dbReference type="ChEBI" id="CHEBI:33019"/>
        <dbReference type="ChEBI" id="CHEBI:61963"/>
        <dbReference type="ChEBI" id="CHEBI:65315"/>
        <dbReference type="ChEBI" id="CHEBI:87170"/>
        <dbReference type="ChEBI" id="CHEBI:456215"/>
        <dbReference type="EC" id="2.8.1.13"/>
    </reaction>
</comment>
<feature type="binding site" evidence="9">
    <location>
        <position position="118"/>
    </location>
    <ligand>
        <name>ATP</name>
        <dbReference type="ChEBI" id="CHEBI:30616"/>
    </ligand>
</feature>
<dbReference type="Pfam" id="PF03054">
    <property type="entry name" value="tRNA_Me_trans"/>
    <property type="match status" value="1"/>
</dbReference>
<evidence type="ECO:0000256" key="6">
    <source>
        <dbReference type="ARBA" id="ARBA00022884"/>
    </source>
</evidence>
<dbReference type="PANTHER" id="PTHR11933">
    <property type="entry name" value="TRNA 5-METHYLAMINOMETHYL-2-THIOURIDYLATE -METHYLTRANSFERASE"/>
    <property type="match status" value="1"/>
</dbReference>
<keyword evidence="9" id="KW-0963">Cytoplasm</keyword>
<keyword evidence="2 9" id="KW-0808">Transferase</keyword>
<dbReference type="InterPro" id="IPR046884">
    <property type="entry name" value="MnmA-like_central"/>
</dbReference>
<name>E0XT35_9PROT</name>
<evidence type="ECO:0000259" key="11">
    <source>
        <dbReference type="Pfam" id="PF20259"/>
    </source>
</evidence>
<comment type="caution">
    <text evidence="9">Lacks conserved residue(s) required for the propagation of feature annotation.</text>
</comment>
<feature type="site" description="Interaction with tRNA" evidence="9">
    <location>
        <position position="428"/>
    </location>
</feature>
<feature type="site" description="Interaction with tRNA" evidence="9">
    <location>
        <position position="211"/>
    </location>
</feature>
<feature type="active site" description="Nucleophile" evidence="9">
    <location>
        <position position="186"/>
    </location>
</feature>
<gene>
    <name evidence="9" type="primary">mnmA</name>
</gene>
<keyword evidence="12" id="KW-0489">Methyltransferase</keyword>
<dbReference type="InterPro" id="IPR004506">
    <property type="entry name" value="MnmA-like"/>
</dbReference>
<feature type="region of interest" description="Interaction with tRNA" evidence="9">
    <location>
        <begin position="232"/>
        <end position="234"/>
    </location>
</feature>
<evidence type="ECO:0000256" key="5">
    <source>
        <dbReference type="ARBA" id="ARBA00022840"/>
    </source>
</evidence>
<dbReference type="GO" id="GO:0000049">
    <property type="term" value="F:tRNA binding"/>
    <property type="evidence" value="ECO:0007669"/>
    <property type="project" value="UniProtKB-KW"/>
</dbReference>
<dbReference type="NCBIfam" id="TIGR00420">
    <property type="entry name" value="trmU"/>
    <property type="match status" value="1"/>
</dbReference>
<protein>
    <recommendedName>
        <fullName evidence="9">tRNA-specific 2-thiouridylase MnmA</fullName>
        <ecNumber evidence="9">2.8.1.13</ecNumber>
    </recommendedName>
</protein>
<evidence type="ECO:0000313" key="12">
    <source>
        <dbReference type="EMBL" id="ADI17576.1"/>
    </source>
</evidence>
<evidence type="ECO:0000259" key="10">
    <source>
        <dbReference type="Pfam" id="PF20258"/>
    </source>
</evidence>
<evidence type="ECO:0000256" key="8">
    <source>
        <dbReference type="ARBA" id="ARBA00051542"/>
    </source>
</evidence>
<dbReference type="Gene3D" id="2.30.30.280">
    <property type="entry name" value="Adenine nucleotide alpha hydrolases-like domains"/>
    <property type="match status" value="1"/>
</dbReference>
<feature type="active site" description="Cysteine persulfide intermediate" evidence="9">
    <location>
        <position position="282"/>
    </location>
</feature>
<dbReference type="Pfam" id="PF20258">
    <property type="entry name" value="tRNA_Me_trans_C"/>
    <property type="match status" value="1"/>
</dbReference>
<dbReference type="Gene3D" id="2.40.30.10">
    <property type="entry name" value="Translation factors"/>
    <property type="match status" value="1"/>
</dbReference>
<evidence type="ECO:0000256" key="1">
    <source>
        <dbReference type="ARBA" id="ARBA00022555"/>
    </source>
</evidence>
<keyword evidence="6 9" id="KW-0694">RNA-binding</keyword>
<dbReference type="SUPFAM" id="SSF52402">
    <property type="entry name" value="Adenine nucleotide alpha hydrolases-like"/>
    <property type="match status" value="1"/>
</dbReference>
<dbReference type="NCBIfam" id="NF001138">
    <property type="entry name" value="PRK00143.1"/>
    <property type="match status" value="1"/>
</dbReference>
<keyword evidence="5 9" id="KW-0067">ATP-binding</keyword>
<keyword evidence="7" id="KW-1015">Disulfide bond</keyword>
<dbReference type="GO" id="GO:0008168">
    <property type="term" value="F:methyltransferase activity"/>
    <property type="evidence" value="ECO:0007669"/>
    <property type="project" value="UniProtKB-KW"/>
</dbReference>
<dbReference type="Gene3D" id="3.40.50.620">
    <property type="entry name" value="HUPs"/>
    <property type="match status" value="1"/>
</dbReference>
<dbReference type="GO" id="GO:0002143">
    <property type="term" value="P:tRNA wobble position uridine thiolation"/>
    <property type="evidence" value="ECO:0007669"/>
    <property type="project" value="TreeGrafter"/>
</dbReference>
<dbReference type="InterPro" id="IPR023382">
    <property type="entry name" value="MnmA-like_central_sf"/>
</dbReference>
<organism evidence="12">
    <name type="scientific">uncultured alpha proteobacterium HF0130_06E21</name>
    <dbReference type="NCBI Taxonomy" id="710808"/>
    <lineage>
        <taxon>Bacteria</taxon>
        <taxon>Pseudomonadati</taxon>
        <taxon>Pseudomonadota</taxon>
        <taxon>Alphaproteobacteria</taxon>
        <taxon>environmental samples</taxon>
    </lineage>
</organism>
<dbReference type="GO" id="GO:0005524">
    <property type="term" value="F:ATP binding"/>
    <property type="evidence" value="ECO:0007669"/>
    <property type="project" value="UniProtKB-KW"/>
</dbReference>
<dbReference type="InterPro" id="IPR014729">
    <property type="entry name" value="Rossmann-like_a/b/a_fold"/>
</dbReference>
<dbReference type="CDD" id="cd01998">
    <property type="entry name" value="MnmA_TRMU-like"/>
    <property type="match status" value="1"/>
</dbReference>
<dbReference type="EMBL" id="GU474868">
    <property type="protein sequence ID" value="ADI17576.1"/>
    <property type="molecule type" value="Genomic_DNA"/>
</dbReference>